<dbReference type="InterPro" id="IPR018060">
    <property type="entry name" value="HTH_AraC"/>
</dbReference>
<comment type="caution">
    <text evidence="5">The sequence shown here is derived from an EMBL/GenBank/DDBJ whole genome shotgun (WGS) entry which is preliminary data.</text>
</comment>
<feature type="domain" description="HTH araC/xylS-type" evidence="4">
    <location>
        <begin position="70"/>
        <end position="180"/>
    </location>
</feature>
<reference evidence="6" key="1">
    <citation type="journal article" date="2019" name="Int. J. Syst. Evol. Microbiol.">
        <title>The Global Catalogue of Microorganisms (GCM) 10K type strain sequencing project: providing services to taxonomists for standard genome sequencing and annotation.</title>
        <authorList>
            <consortium name="The Broad Institute Genomics Platform"/>
            <consortium name="The Broad Institute Genome Sequencing Center for Infectious Disease"/>
            <person name="Wu L."/>
            <person name="Ma J."/>
        </authorList>
    </citation>
    <scope>NUCLEOTIDE SEQUENCE [LARGE SCALE GENOMIC DNA]</scope>
    <source>
        <strain evidence="6">CGMCC 1.6375</strain>
    </source>
</reference>
<dbReference type="SUPFAM" id="SSF46689">
    <property type="entry name" value="Homeodomain-like"/>
    <property type="match status" value="1"/>
</dbReference>
<name>A0ABQ2IIR7_9BACT</name>
<evidence type="ECO:0000256" key="1">
    <source>
        <dbReference type="ARBA" id="ARBA00023015"/>
    </source>
</evidence>
<evidence type="ECO:0000256" key="3">
    <source>
        <dbReference type="ARBA" id="ARBA00023163"/>
    </source>
</evidence>
<evidence type="ECO:0000256" key="2">
    <source>
        <dbReference type="ARBA" id="ARBA00023125"/>
    </source>
</evidence>
<keyword evidence="6" id="KW-1185">Reference proteome</keyword>
<keyword evidence="2" id="KW-0238">DNA-binding</keyword>
<dbReference type="PANTHER" id="PTHR43280:SF32">
    <property type="entry name" value="TRANSCRIPTIONAL REGULATORY PROTEIN"/>
    <property type="match status" value="1"/>
</dbReference>
<evidence type="ECO:0000313" key="5">
    <source>
        <dbReference type="EMBL" id="GGN13084.1"/>
    </source>
</evidence>
<proteinExistence type="predicted"/>
<dbReference type="Proteomes" id="UP000632339">
    <property type="component" value="Unassembled WGS sequence"/>
</dbReference>
<accession>A0ABQ2IIR7</accession>
<organism evidence="5 6">
    <name type="scientific">Dyadobacter beijingensis</name>
    <dbReference type="NCBI Taxonomy" id="365489"/>
    <lineage>
        <taxon>Bacteria</taxon>
        <taxon>Pseudomonadati</taxon>
        <taxon>Bacteroidota</taxon>
        <taxon>Cytophagia</taxon>
        <taxon>Cytophagales</taxon>
        <taxon>Spirosomataceae</taxon>
        <taxon>Dyadobacter</taxon>
    </lineage>
</organism>
<dbReference type="InterPro" id="IPR009057">
    <property type="entry name" value="Homeodomain-like_sf"/>
</dbReference>
<dbReference type="PANTHER" id="PTHR43280">
    <property type="entry name" value="ARAC-FAMILY TRANSCRIPTIONAL REGULATOR"/>
    <property type="match status" value="1"/>
</dbReference>
<dbReference type="RefSeq" id="WP_019945352.1">
    <property type="nucleotide sequence ID" value="NZ_BMLI01000004.1"/>
</dbReference>
<dbReference type="PROSITE" id="PS01124">
    <property type="entry name" value="HTH_ARAC_FAMILY_2"/>
    <property type="match status" value="1"/>
</dbReference>
<keyword evidence="1" id="KW-0805">Transcription regulation</keyword>
<protein>
    <recommendedName>
        <fullName evidence="4">HTH araC/xylS-type domain-containing protein</fullName>
    </recommendedName>
</protein>
<dbReference type="Gene3D" id="1.10.10.60">
    <property type="entry name" value="Homeodomain-like"/>
    <property type="match status" value="1"/>
</dbReference>
<dbReference type="Pfam" id="PF12833">
    <property type="entry name" value="HTH_18"/>
    <property type="match status" value="1"/>
</dbReference>
<evidence type="ECO:0000313" key="6">
    <source>
        <dbReference type="Proteomes" id="UP000632339"/>
    </source>
</evidence>
<dbReference type="SMART" id="SM00342">
    <property type="entry name" value="HTH_ARAC"/>
    <property type="match status" value="1"/>
</dbReference>
<keyword evidence="3" id="KW-0804">Transcription</keyword>
<gene>
    <name evidence="5" type="ORF">GCM10010967_56470</name>
</gene>
<evidence type="ECO:0000259" key="4">
    <source>
        <dbReference type="PROSITE" id="PS01124"/>
    </source>
</evidence>
<sequence length="183" mass="20382">MKNAIEPVGDLAETLLTKLLPPGHFPSQQERFFVAGLLAVAETFLKPQQAGQTLSPPGEALPVYDMDRRSQIVGTFMQNLEKHVAELGAGQTDLQLRVSDFAAMQNLHENYLNAVIKAKIGKTAKACISEKIVGEASRLLLRTTLSNKEISYRLGFVECSHFNAYFKKYTGVTPQRFRQIHYG</sequence>
<dbReference type="EMBL" id="BMLI01000004">
    <property type="protein sequence ID" value="GGN13084.1"/>
    <property type="molecule type" value="Genomic_DNA"/>
</dbReference>